<sequence>MKVKKISSFISRTEPSPSSPGITSKPKTIKSLLKDDSPSEANLTKKSITKILSPSSALMPRSSSDTGFDLGKSVEITTKILEARIESDKAKDLEKKSESQPKVKQECTFSKLAKIVKRKNYYQVCQRQKVRLQHTIKEIFAESNHFLRSIGLCISTVELNPIELDECDFQLKIRAPTNEAADKLEPNVNNLLYYKDKHSISDVAYDDLKKMCHLDIPSIFKLKQRRGEINSMFEIFENEMGVYVSLKEKIIIRLQNYYDCNQGEFGGEEKTLHIKLGADGTNIGRNLKLLNFTFTIINEGAKAKTANGNYTIGIFEIESENYEALIKCFKEITAELRQIEHLTLNNKRVNLVFYFAADWKMLAQSLGLQSANSKYPCVWCKCCKDDFHDMTKEWSITDVDKGCRTYQEHQKVLRQDPKEPKYGYYREPIFKDIIPISRYIIDMLHLYLRISDNLLNLLIKECCEADKFDMGAISKFDLSQYHHLNTLQTTLRSKCNIRLMFQWVPETRKLNWRDLVGPEKNRLFENLRLVEVIPEYANLELLQKIWDDFYSIIKLVRNNELNADQLKQNTRDWLADLLKIYPRTTVTPYMHAFVAHLHEFVFLYQDINAFNCQGLEKLNDISTNQYFKGTNKRSSALRQMMDKRNRMEYLGYLAIN</sequence>
<evidence type="ECO:0000313" key="3">
    <source>
        <dbReference type="Proteomes" id="UP000276133"/>
    </source>
</evidence>
<dbReference type="EMBL" id="REGN01001767">
    <property type="protein sequence ID" value="RNA32675.1"/>
    <property type="molecule type" value="Genomic_DNA"/>
</dbReference>
<name>A0A3M7SAL1_BRAPC</name>
<accession>A0A3M7SAL1</accession>
<dbReference type="OrthoDB" id="10053799at2759"/>
<proteinExistence type="predicted"/>
<keyword evidence="3" id="KW-1185">Reference proteome</keyword>
<comment type="caution">
    <text evidence="2">The sequence shown here is derived from an EMBL/GenBank/DDBJ whole genome shotgun (WGS) entry which is preliminary data.</text>
</comment>
<dbReference type="PANTHER" id="PTHR31424">
    <property type="entry name" value="PROTEIN CBG23806"/>
    <property type="match status" value="1"/>
</dbReference>
<feature type="compositionally biased region" description="Polar residues" evidence="1">
    <location>
        <begin position="8"/>
        <end position="26"/>
    </location>
</feature>
<evidence type="ECO:0000256" key="1">
    <source>
        <dbReference type="SAM" id="MobiDB-lite"/>
    </source>
</evidence>
<protein>
    <submittedName>
        <fullName evidence="2">Uncharacterized protein</fullName>
    </submittedName>
</protein>
<feature type="region of interest" description="Disordered" evidence="1">
    <location>
        <begin position="1"/>
        <end position="46"/>
    </location>
</feature>
<organism evidence="2 3">
    <name type="scientific">Brachionus plicatilis</name>
    <name type="common">Marine rotifer</name>
    <name type="synonym">Brachionus muelleri</name>
    <dbReference type="NCBI Taxonomy" id="10195"/>
    <lineage>
        <taxon>Eukaryota</taxon>
        <taxon>Metazoa</taxon>
        <taxon>Spiralia</taxon>
        <taxon>Gnathifera</taxon>
        <taxon>Rotifera</taxon>
        <taxon>Eurotatoria</taxon>
        <taxon>Monogononta</taxon>
        <taxon>Pseudotrocha</taxon>
        <taxon>Ploima</taxon>
        <taxon>Brachionidae</taxon>
        <taxon>Brachionus</taxon>
    </lineage>
</organism>
<gene>
    <name evidence="2" type="ORF">BpHYR1_027990</name>
</gene>
<dbReference type="Proteomes" id="UP000276133">
    <property type="component" value="Unassembled WGS sequence"/>
</dbReference>
<dbReference type="AlphaFoldDB" id="A0A3M7SAL1"/>
<dbReference type="STRING" id="10195.A0A3M7SAL1"/>
<evidence type="ECO:0000313" key="2">
    <source>
        <dbReference type="EMBL" id="RNA32675.1"/>
    </source>
</evidence>
<reference evidence="2 3" key="1">
    <citation type="journal article" date="2018" name="Sci. Rep.">
        <title>Genomic signatures of local adaptation to the degree of environmental predictability in rotifers.</title>
        <authorList>
            <person name="Franch-Gras L."/>
            <person name="Hahn C."/>
            <person name="Garcia-Roger E.M."/>
            <person name="Carmona M.J."/>
            <person name="Serra M."/>
            <person name="Gomez A."/>
        </authorList>
    </citation>
    <scope>NUCLEOTIDE SEQUENCE [LARGE SCALE GENOMIC DNA]</scope>
    <source>
        <strain evidence="2">HYR1</strain>
    </source>
</reference>
<dbReference type="PANTHER" id="PTHR31424:SF3">
    <property type="entry name" value="RING-TYPE DOMAIN-CONTAINING PROTEIN"/>
    <property type="match status" value="1"/>
</dbReference>